<dbReference type="Proteomes" id="UP000030437">
    <property type="component" value="Unassembled WGS sequence"/>
</dbReference>
<evidence type="ECO:0000256" key="4">
    <source>
        <dbReference type="ARBA" id="ARBA00022475"/>
    </source>
</evidence>
<keyword evidence="7 8" id="KW-0472">Membrane</keyword>
<feature type="transmembrane region" description="Helical" evidence="8">
    <location>
        <begin position="141"/>
        <end position="161"/>
    </location>
</feature>
<name>A0A0A3I9V5_9BACI</name>
<evidence type="ECO:0000313" key="9">
    <source>
        <dbReference type="EMBL" id="KGR81536.1"/>
    </source>
</evidence>
<evidence type="ECO:0000256" key="5">
    <source>
        <dbReference type="ARBA" id="ARBA00022692"/>
    </source>
</evidence>
<dbReference type="GO" id="GO:0005886">
    <property type="term" value="C:plasma membrane"/>
    <property type="evidence" value="ECO:0007669"/>
    <property type="project" value="UniProtKB-SubCell"/>
</dbReference>
<reference evidence="9 10" key="1">
    <citation type="submission" date="2014-02" db="EMBL/GenBank/DDBJ databases">
        <title>Draft genome sequence of Lysinibacillus odysseyi NBRC 100172.</title>
        <authorList>
            <person name="Zhang F."/>
            <person name="Wang G."/>
            <person name="Zhang L."/>
        </authorList>
    </citation>
    <scope>NUCLEOTIDE SEQUENCE [LARGE SCALE GENOMIC DNA]</scope>
    <source>
        <strain evidence="9 10">NBRC 100172</strain>
    </source>
</reference>
<sequence length="235" mass="25554">METQYIATPNTFRQGIKDCLPTLLGYVSIGLAFGVVATTSNLSILEIFLLSLLVYAGSAQFIFCGLYMAGAPVTVIILTTFIVNLRHLLMALTVAPYFTKYSSLRNIGFGTLLTDETFGVAVTKIAQENRLGGNWMDGLNITAYSTWVIACTVGGLIGKWMPDAESWGLDYALAAMFIALLILSLASSPRHQIMRYLKLIGIMGLTLYCLLYFMPGHLAVLIATLIVATIGVMTE</sequence>
<proteinExistence type="inferred from homology"/>
<keyword evidence="10" id="KW-1185">Reference proteome</keyword>
<dbReference type="Pfam" id="PF03591">
    <property type="entry name" value="AzlC"/>
    <property type="match status" value="1"/>
</dbReference>
<dbReference type="AlphaFoldDB" id="A0A0A3I9V5"/>
<evidence type="ECO:0000256" key="6">
    <source>
        <dbReference type="ARBA" id="ARBA00022989"/>
    </source>
</evidence>
<evidence type="ECO:0000256" key="7">
    <source>
        <dbReference type="ARBA" id="ARBA00023136"/>
    </source>
</evidence>
<dbReference type="PANTHER" id="PTHR34979">
    <property type="entry name" value="INNER MEMBRANE PROTEIN YGAZ"/>
    <property type="match status" value="1"/>
</dbReference>
<feature type="transmembrane region" description="Helical" evidence="8">
    <location>
        <begin position="167"/>
        <end position="186"/>
    </location>
</feature>
<dbReference type="PANTHER" id="PTHR34979:SF1">
    <property type="entry name" value="INNER MEMBRANE PROTEIN YGAZ"/>
    <property type="match status" value="1"/>
</dbReference>
<evidence type="ECO:0000256" key="8">
    <source>
        <dbReference type="SAM" id="Phobius"/>
    </source>
</evidence>
<dbReference type="RefSeq" id="WP_036157926.1">
    <property type="nucleotide sequence ID" value="NZ_AVCX01000001.1"/>
</dbReference>
<comment type="caution">
    <text evidence="9">The sequence shown here is derived from an EMBL/GenBank/DDBJ whole genome shotgun (WGS) entry which is preliminary data.</text>
</comment>
<feature type="transmembrane region" description="Helical" evidence="8">
    <location>
        <begin position="20"/>
        <end position="40"/>
    </location>
</feature>
<dbReference type="STRING" id="1220589.CD32_19460"/>
<protein>
    <submittedName>
        <fullName evidence="9">Branched-chain amino acid ABC transporter permease</fullName>
    </submittedName>
</protein>
<dbReference type="EMBL" id="JPVP01000060">
    <property type="protein sequence ID" value="KGR81536.1"/>
    <property type="molecule type" value="Genomic_DNA"/>
</dbReference>
<evidence type="ECO:0000313" key="10">
    <source>
        <dbReference type="Proteomes" id="UP000030437"/>
    </source>
</evidence>
<gene>
    <name evidence="9" type="ORF">CD32_19460</name>
</gene>
<feature type="transmembrane region" description="Helical" evidence="8">
    <location>
        <begin position="207"/>
        <end position="233"/>
    </location>
</feature>
<evidence type="ECO:0000256" key="3">
    <source>
        <dbReference type="ARBA" id="ARBA00022448"/>
    </source>
</evidence>
<dbReference type="OrthoDB" id="3177005at2"/>
<evidence type="ECO:0000256" key="2">
    <source>
        <dbReference type="ARBA" id="ARBA00010735"/>
    </source>
</evidence>
<dbReference type="InterPro" id="IPR011606">
    <property type="entry name" value="Brnchd-chn_aa_trnsp_permease"/>
</dbReference>
<keyword evidence="3" id="KW-0813">Transport</keyword>
<organism evidence="9 10">
    <name type="scientific">Lysinibacillus odysseyi 34hs-1 = NBRC 100172</name>
    <dbReference type="NCBI Taxonomy" id="1220589"/>
    <lineage>
        <taxon>Bacteria</taxon>
        <taxon>Bacillati</taxon>
        <taxon>Bacillota</taxon>
        <taxon>Bacilli</taxon>
        <taxon>Bacillales</taxon>
        <taxon>Bacillaceae</taxon>
        <taxon>Lysinibacillus</taxon>
    </lineage>
</organism>
<evidence type="ECO:0000256" key="1">
    <source>
        <dbReference type="ARBA" id="ARBA00004651"/>
    </source>
</evidence>
<dbReference type="GO" id="GO:1903785">
    <property type="term" value="P:L-valine transmembrane transport"/>
    <property type="evidence" value="ECO:0007669"/>
    <property type="project" value="TreeGrafter"/>
</dbReference>
<keyword evidence="4" id="KW-1003">Cell membrane</keyword>
<keyword evidence="5 8" id="KW-0812">Transmembrane</keyword>
<dbReference type="eggNOG" id="COG1296">
    <property type="taxonomic scope" value="Bacteria"/>
</dbReference>
<comment type="subcellular location">
    <subcellularLocation>
        <location evidence="1">Cell membrane</location>
        <topology evidence="1">Multi-pass membrane protein</topology>
    </subcellularLocation>
</comment>
<keyword evidence="6 8" id="KW-1133">Transmembrane helix</keyword>
<comment type="similarity">
    <text evidence="2">Belongs to the AzlC family.</text>
</comment>
<accession>A0A0A3I9V5</accession>